<keyword evidence="3" id="KW-1185">Reference proteome</keyword>
<organism evidence="2 3">
    <name type="scientific">Prosthecobacter fluviatilis</name>
    <dbReference type="NCBI Taxonomy" id="445931"/>
    <lineage>
        <taxon>Bacteria</taxon>
        <taxon>Pseudomonadati</taxon>
        <taxon>Verrucomicrobiota</taxon>
        <taxon>Verrucomicrobiia</taxon>
        <taxon>Verrucomicrobiales</taxon>
        <taxon>Verrucomicrobiaceae</taxon>
        <taxon>Prosthecobacter</taxon>
    </lineage>
</organism>
<dbReference type="RefSeq" id="WP_377168093.1">
    <property type="nucleotide sequence ID" value="NZ_JBHSMQ010000005.1"/>
</dbReference>
<evidence type="ECO:0000313" key="3">
    <source>
        <dbReference type="Proteomes" id="UP001596052"/>
    </source>
</evidence>
<comment type="caution">
    <text evidence="2">The sequence shown here is derived from an EMBL/GenBank/DDBJ whole genome shotgun (WGS) entry which is preliminary data.</text>
</comment>
<feature type="signal peptide" evidence="1">
    <location>
        <begin position="1"/>
        <end position="19"/>
    </location>
</feature>
<evidence type="ECO:0000256" key="1">
    <source>
        <dbReference type="SAM" id="SignalP"/>
    </source>
</evidence>
<dbReference type="EMBL" id="JBHSMQ010000005">
    <property type="protein sequence ID" value="MFC5456141.1"/>
    <property type="molecule type" value="Genomic_DNA"/>
</dbReference>
<gene>
    <name evidence="2" type="ORF">ACFQDI_14860</name>
</gene>
<reference evidence="3" key="1">
    <citation type="journal article" date="2019" name="Int. J. Syst. Evol. Microbiol.">
        <title>The Global Catalogue of Microorganisms (GCM) 10K type strain sequencing project: providing services to taxonomists for standard genome sequencing and annotation.</title>
        <authorList>
            <consortium name="The Broad Institute Genomics Platform"/>
            <consortium name="The Broad Institute Genome Sequencing Center for Infectious Disease"/>
            <person name="Wu L."/>
            <person name="Ma J."/>
        </authorList>
    </citation>
    <scope>NUCLEOTIDE SEQUENCE [LARGE SCALE GENOMIC DNA]</scope>
    <source>
        <strain evidence="3">CGMCC 4.1469</strain>
    </source>
</reference>
<name>A0ABW0KU35_9BACT</name>
<sequence>MKHSILLAALLLCTLPVRAAPKNYGTITTRDGRSFYECQVMHIYPDGVTFTHRNGAAKIPFADLPENLHNEFRYDPKAEAEYQKQQASLRKAEQDRRKQQEIAMQEKLMEAKMAEASYLATARQLAATSSAGNQPSPAWVGTPITGPAVGGRSYGSTSYSGYGYPLGYYGGGYYSNGGYSINGYGYPYGGYSYGGYPYYGGCYGASYRPVISGQWNLGHGIHIGIGGGYFGGMHHHR</sequence>
<keyword evidence="1" id="KW-0732">Signal</keyword>
<feature type="chain" id="PRO_5047146657" evidence="1">
    <location>
        <begin position="20"/>
        <end position="237"/>
    </location>
</feature>
<proteinExistence type="predicted"/>
<evidence type="ECO:0000313" key="2">
    <source>
        <dbReference type="EMBL" id="MFC5456141.1"/>
    </source>
</evidence>
<accession>A0ABW0KU35</accession>
<protein>
    <submittedName>
        <fullName evidence="2">Uncharacterized protein</fullName>
    </submittedName>
</protein>
<dbReference type="Proteomes" id="UP001596052">
    <property type="component" value="Unassembled WGS sequence"/>
</dbReference>